<keyword evidence="1 2" id="KW-0732">Signal</keyword>
<feature type="domain" description="Outer membrane protein beta-barrel" evidence="3">
    <location>
        <begin position="10"/>
        <end position="203"/>
    </location>
</feature>
<evidence type="ECO:0000313" key="4">
    <source>
        <dbReference type="EMBL" id="AIW21181.1"/>
    </source>
</evidence>
<reference evidence="4 5" key="1">
    <citation type="submission" date="2014-10" db="EMBL/GenBank/DDBJ databases">
        <title>The Complete Genome Sequence for the Shellfish Pathogen Vibrio coralliilyticus RE98 Isolated from a Shellfish Hatchery.</title>
        <authorList>
            <person name="Richards G.P."/>
            <person name="Bono J.L."/>
            <person name="Watson M.A."/>
            <person name="Needleman D.S."/>
        </authorList>
    </citation>
    <scope>NUCLEOTIDE SEQUENCE [LARGE SCALE GENOMIC DNA]</scope>
    <source>
        <strain evidence="4 5">RE98</strain>
    </source>
</reference>
<feature type="signal peptide" evidence="2">
    <location>
        <begin position="1"/>
        <end position="22"/>
    </location>
</feature>
<evidence type="ECO:0000259" key="3">
    <source>
        <dbReference type="Pfam" id="PF13505"/>
    </source>
</evidence>
<dbReference type="Proteomes" id="UP000030081">
    <property type="component" value="Chromosome 2"/>
</dbReference>
<evidence type="ECO:0000313" key="5">
    <source>
        <dbReference type="Proteomes" id="UP000030081"/>
    </source>
</evidence>
<protein>
    <recommendedName>
        <fullName evidence="3">Outer membrane protein beta-barrel domain-containing protein</fullName>
    </recommendedName>
</protein>
<proteinExistence type="predicted"/>
<dbReference type="RefSeq" id="WP_043010171.1">
    <property type="nucleotide sequence ID" value="NZ_CP009618.1"/>
</dbReference>
<sequence length="203" mass="21781">MKKLILATIIFSSFTSAQSALAQDFKGFYFGAGVGSTSFSDDGYTEDMQKYLSDTSGNSSITTSNDTDGQTYKLIAGYMYNRIVGLEAQYTKYAPIKFKTPQSALPHELDLSSFTLNTNLGYTFDNGLRPFTTAGLGSIDLGESGSEAGVAIRIGAGIEYFVPQLAGLSIRAAYEADLFALKAAGKTYNQTVGSFYASASYNF</sequence>
<accession>A0AAN0SFT3</accession>
<keyword evidence="5" id="KW-1185">Reference proteome</keyword>
<evidence type="ECO:0000256" key="1">
    <source>
        <dbReference type="ARBA" id="ARBA00022729"/>
    </source>
</evidence>
<dbReference type="KEGG" id="vcy:IX92_19330"/>
<dbReference type="AlphaFoldDB" id="A0AAN0SFT3"/>
<name>A0AAN0SFT3_9VIBR</name>
<dbReference type="Pfam" id="PF13505">
    <property type="entry name" value="OMP_b-brl"/>
    <property type="match status" value="1"/>
</dbReference>
<dbReference type="InterPro" id="IPR027385">
    <property type="entry name" value="Beta-barrel_OMP"/>
</dbReference>
<dbReference type="InterPro" id="IPR011250">
    <property type="entry name" value="OMP/PagP_B-barrel"/>
</dbReference>
<dbReference type="Gene3D" id="2.40.160.20">
    <property type="match status" value="1"/>
</dbReference>
<organism evidence="4 5">
    <name type="scientific">Vibrio coralliilyticus</name>
    <dbReference type="NCBI Taxonomy" id="190893"/>
    <lineage>
        <taxon>Bacteria</taxon>
        <taxon>Pseudomonadati</taxon>
        <taxon>Pseudomonadota</taxon>
        <taxon>Gammaproteobacteria</taxon>
        <taxon>Vibrionales</taxon>
        <taxon>Vibrionaceae</taxon>
        <taxon>Vibrio</taxon>
    </lineage>
</organism>
<evidence type="ECO:0000256" key="2">
    <source>
        <dbReference type="SAM" id="SignalP"/>
    </source>
</evidence>
<dbReference type="SUPFAM" id="SSF56925">
    <property type="entry name" value="OMPA-like"/>
    <property type="match status" value="1"/>
</dbReference>
<feature type="chain" id="PRO_5042914275" description="Outer membrane protein beta-barrel domain-containing protein" evidence="2">
    <location>
        <begin position="23"/>
        <end position="203"/>
    </location>
</feature>
<gene>
    <name evidence="4" type="ORF">IX92_19330</name>
</gene>
<dbReference type="EMBL" id="CP009618">
    <property type="protein sequence ID" value="AIW21181.1"/>
    <property type="molecule type" value="Genomic_DNA"/>
</dbReference>